<evidence type="ECO:0000313" key="2">
    <source>
        <dbReference type="Proteomes" id="UP000314294"/>
    </source>
</evidence>
<protein>
    <submittedName>
        <fullName evidence="1">Uncharacterized protein</fullName>
    </submittedName>
</protein>
<comment type="caution">
    <text evidence="1">The sequence shown here is derived from an EMBL/GenBank/DDBJ whole genome shotgun (WGS) entry which is preliminary data.</text>
</comment>
<reference evidence="1 2" key="1">
    <citation type="submission" date="2019-03" db="EMBL/GenBank/DDBJ databases">
        <title>First draft genome of Liparis tanakae, snailfish: a comprehensive survey of snailfish specific genes.</title>
        <authorList>
            <person name="Kim W."/>
            <person name="Song I."/>
            <person name="Jeong J.-H."/>
            <person name="Kim D."/>
            <person name="Kim S."/>
            <person name="Ryu S."/>
            <person name="Song J.Y."/>
            <person name="Lee S.K."/>
        </authorList>
    </citation>
    <scope>NUCLEOTIDE SEQUENCE [LARGE SCALE GENOMIC DNA]</scope>
    <source>
        <tissue evidence="1">Muscle</tissue>
    </source>
</reference>
<dbReference type="EMBL" id="SRLO01000075">
    <property type="protein sequence ID" value="TNN78320.1"/>
    <property type="molecule type" value="Genomic_DNA"/>
</dbReference>
<accession>A0A4Z2IJZ2</accession>
<keyword evidence="2" id="KW-1185">Reference proteome</keyword>
<dbReference type="Proteomes" id="UP000314294">
    <property type="component" value="Unassembled WGS sequence"/>
</dbReference>
<name>A0A4Z2IJZ2_9TELE</name>
<organism evidence="1 2">
    <name type="scientific">Liparis tanakae</name>
    <name type="common">Tanaka's snailfish</name>
    <dbReference type="NCBI Taxonomy" id="230148"/>
    <lineage>
        <taxon>Eukaryota</taxon>
        <taxon>Metazoa</taxon>
        <taxon>Chordata</taxon>
        <taxon>Craniata</taxon>
        <taxon>Vertebrata</taxon>
        <taxon>Euteleostomi</taxon>
        <taxon>Actinopterygii</taxon>
        <taxon>Neopterygii</taxon>
        <taxon>Teleostei</taxon>
        <taxon>Neoteleostei</taxon>
        <taxon>Acanthomorphata</taxon>
        <taxon>Eupercaria</taxon>
        <taxon>Perciformes</taxon>
        <taxon>Cottioidei</taxon>
        <taxon>Cottales</taxon>
        <taxon>Liparidae</taxon>
        <taxon>Liparis</taxon>
    </lineage>
</organism>
<proteinExistence type="predicted"/>
<dbReference type="AlphaFoldDB" id="A0A4Z2IJZ2"/>
<gene>
    <name evidence="1" type="ORF">EYF80_011560</name>
</gene>
<evidence type="ECO:0000313" key="1">
    <source>
        <dbReference type="EMBL" id="TNN78320.1"/>
    </source>
</evidence>
<sequence length="82" mass="9019">MERLEAVAQLQPARLHPHLLTYSTLKRLTPIGNLYALSSSCHCGFKFSGVMDMSKMEQGICRLPPNALGLIIALHNPTSPCK</sequence>